<dbReference type="CDD" id="cd02248">
    <property type="entry name" value="Peptidase_C1A"/>
    <property type="match status" value="1"/>
</dbReference>
<name>A0A836BP33_9CHLO</name>
<dbReference type="AlphaFoldDB" id="A0A836BP33"/>
<evidence type="ECO:0000256" key="2">
    <source>
        <dbReference type="SAM" id="MobiDB-lite"/>
    </source>
</evidence>
<feature type="region of interest" description="Disordered" evidence="2">
    <location>
        <begin position="93"/>
        <end position="124"/>
    </location>
</feature>
<dbReference type="InterPro" id="IPR013128">
    <property type="entry name" value="Peptidase_C1A"/>
</dbReference>
<comment type="similarity">
    <text evidence="1">Belongs to the peptidase C1 family.</text>
</comment>
<keyword evidence="5" id="KW-1185">Reference proteome</keyword>
<dbReference type="Gene3D" id="3.90.70.10">
    <property type="entry name" value="Cysteine proteinases"/>
    <property type="match status" value="1"/>
</dbReference>
<feature type="compositionally biased region" description="Basic and acidic residues" evidence="2">
    <location>
        <begin position="103"/>
        <end position="118"/>
    </location>
</feature>
<organism evidence="4 5">
    <name type="scientific">Edaphochlamys debaryana</name>
    <dbReference type="NCBI Taxonomy" id="47281"/>
    <lineage>
        <taxon>Eukaryota</taxon>
        <taxon>Viridiplantae</taxon>
        <taxon>Chlorophyta</taxon>
        <taxon>core chlorophytes</taxon>
        <taxon>Chlorophyceae</taxon>
        <taxon>CS clade</taxon>
        <taxon>Chlamydomonadales</taxon>
        <taxon>Chlamydomonadales incertae sedis</taxon>
        <taxon>Edaphochlamys</taxon>
    </lineage>
</organism>
<dbReference type="InterPro" id="IPR039417">
    <property type="entry name" value="Peptidase_C1A_papain-like"/>
</dbReference>
<dbReference type="Proteomes" id="UP000612055">
    <property type="component" value="Unassembled WGS sequence"/>
</dbReference>
<comment type="caution">
    <text evidence="4">The sequence shown here is derived from an EMBL/GenBank/DDBJ whole genome shotgun (WGS) entry which is preliminary data.</text>
</comment>
<evidence type="ECO:0000256" key="1">
    <source>
        <dbReference type="ARBA" id="ARBA00008455"/>
    </source>
</evidence>
<dbReference type="InterPro" id="IPR000668">
    <property type="entry name" value="Peptidase_C1A_C"/>
</dbReference>
<gene>
    <name evidence="4" type="ORF">HYH03_017458</name>
</gene>
<feature type="compositionally biased region" description="Basic and acidic residues" evidence="2">
    <location>
        <begin position="14"/>
        <end position="29"/>
    </location>
</feature>
<dbReference type="SMART" id="SM00645">
    <property type="entry name" value="Pept_C1"/>
    <property type="match status" value="1"/>
</dbReference>
<feature type="region of interest" description="Disordered" evidence="2">
    <location>
        <begin position="1"/>
        <end position="29"/>
    </location>
</feature>
<reference evidence="4" key="1">
    <citation type="journal article" date="2020" name="bioRxiv">
        <title>Comparative genomics of Chlamydomonas.</title>
        <authorList>
            <person name="Craig R.J."/>
            <person name="Hasan A.R."/>
            <person name="Ness R.W."/>
            <person name="Keightley P.D."/>
        </authorList>
    </citation>
    <scope>NUCLEOTIDE SEQUENCE</scope>
    <source>
        <strain evidence="4">CCAP 11/70</strain>
    </source>
</reference>
<dbReference type="PANTHER" id="PTHR12411">
    <property type="entry name" value="CYSTEINE PROTEASE FAMILY C1-RELATED"/>
    <property type="match status" value="1"/>
</dbReference>
<dbReference type="Pfam" id="PF00112">
    <property type="entry name" value="Peptidase_C1"/>
    <property type="match status" value="1"/>
</dbReference>
<accession>A0A836BP33</accession>
<dbReference type="InterPro" id="IPR038765">
    <property type="entry name" value="Papain-like_cys_pep_sf"/>
</dbReference>
<protein>
    <recommendedName>
        <fullName evidence="3">Peptidase C1A papain C-terminal domain-containing protein</fullName>
    </recommendedName>
</protein>
<feature type="compositionally biased region" description="Gly residues" evidence="2">
    <location>
        <begin position="1"/>
        <end position="12"/>
    </location>
</feature>
<dbReference type="OrthoDB" id="513248at2759"/>
<evidence type="ECO:0000259" key="3">
    <source>
        <dbReference type="SMART" id="SM00645"/>
    </source>
</evidence>
<dbReference type="GO" id="GO:0008234">
    <property type="term" value="F:cysteine-type peptidase activity"/>
    <property type="evidence" value="ECO:0007669"/>
    <property type="project" value="InterPro"/>
</dbReference>
<proteinExistence type="inferred from homology"/>
<sequence length="716" mass="77538">MRGTSEGLGAGGHRQSESRVGPDDATRYTSIEDAKATALKQLQDAKADPLAAFTKWLADNRRPYTADSEEGKRVFARLLDLIETGIEHNSDPETLSAVGLTSHLDKGLETTRGKGGERNHRRSVAEATPKSVGIDCTAMTYDNREYLTPVEDEGWRCRADWAFAVTTAMQAQWYGANWAKLPSLSAQQLVDCAVSSEALGGTNEGCLGGSMEIALEYVKKEGLMLESDYPYEMTSYHKASDSPRMACCTSSKTGKKRYTFDSYSKFTNEGDMLESMCHGKDRAIMIELYACDALLNYHGGITTGDCAYAPLSDKPYNNNVYQFAIVGFGSEKDPKTGAMVPYWLVRTAFNLNLWGDSAYPGHFRIKRGAGLAGITKNAISLGTPTLKPDAAPCLTSTAWMGGVYTAWRRTNYTKYWAVAMKSDSTTCKDSYTSPDRTDRATAEKDVLANCAKYYSAPCTLMKSAQAACTNATRIAELKTWAEGQAKPGQSYAVAVNGTCGTPFIRVANAGNWTHVNGVVKDCNAGMAKAYGTNTSSPCGILFNGTKPATPVVATKCTNATAWAKFKGYAINNTDWGYAWAVAADPKCGHQYDAKNLTTLDKAKAYINYTSCHTASAAEFGPNSCSLVEVGVATCTDSSSWRETLMLALKEEKVAKKWLAVFSDKTCTFRTYIANANSEAEARQSTKLAECNKLAVAAGMSARSCGVVKVMYNWGVA</sequence>
<feature type="domain" description="Peptidase C1A papain C-terminal" evidence="3">
    <location>
        <begin position="137"/>
        <end position="383"/>
    </location>
</feature>
<evidence type="ECO:0000313" key="5">
    <source>
        <dbReference type="Proteomes" id="UP000612055"/>
    </source>
</evidence>
<dbReference type="EMBL" id="JAEHOE010000169">
    <property type="protein sequence ID" value="KAG2483655.1"/>
    <property type="molecule type" value="Genomic_DNA"/>
</dbReference>
<dbReference type="GO" id="GO:0006508">
    <property type="term" value="P:proteolysis"/>
    <property type="evidence" value="ECO:0007669"/>
    <property type="project" value="InterPro"/>
</dbReference>
<evidence type="ECO:0000313" key="4">
    <source>
        <dbReference type="EMBL" id="KAG2483655.1"/>
    </source>
</evidence>
<dbReference type="SUPFAM" id="SSF54001">
    <property type="entry name" value="Cysteine proteinases"/>
    <property type="match status" value="1"/>
</dbReference>